<reference evidence="1 2" key="1">
    <citation type="submission" date="2024-01" db="EMBL/GenBank/DDBJ databases">
        <title>The complete chloroplast genome sequence of Lithospermum erythrorhizon: insights into the phylogenetic relationship among Boraginaceae species and the maternal lineages of purple gromwells.</title>
        <authorList>
            <person name="Okada T."/>
            <person name="Watanabe K."/>
        </authorList>
    </citation>
    <scope>NUCLEOTIDE SEQUENCE [LARGE SCALE GENOMIC DNA]</scope>
</reference>
<accession>A0AAV3PZ60</accession>
<gene>
    <name evidence="1" type="ORF">LIER_14397</name>
</gene>
<dbReference type="AlphaFoldDB" id="A0AAV3PZ60"/>
<name>A0AAV3PZ60_LITER</name>
<evidence type="ECO:0000313" key="1">
    <source>
        <dbReference type="EMBL" id="GAA0157049.1"/>
    </source>
</evidence>
<keyword evidence="2" id="KW-1185">Reference proteome</keyword>
<dbReference type="EMBL" id="BAABME010003012">
    <property type="protein sequence ID" value="GAA0157049.1"/>
    <property type="molecule type" value="Genomic_DNA"/>
</dbReference>
<sequence>MIPLHQLGIRAKAPEVFLSSVGPKASRGGARGKRVGNGSTASLKDIYLRDDMAHEAYWATIGANGGAGWDIKFPSKSPRRWSS</sequence>
<protein>
    <submittedName>
        <fullName evidence="1">Uncharacterized protein</fullName>
    </submittedName>
</protein>
<organism evidence="1 2">
    <name type="scientific">Lithospermum erythrorhizon</name>
    <name type="common">Purple gromwell</name>
    <name type="synonym">Lithospermum officinale var. erythrorhizon</name>
    <dbReference type="NCBI Taxonomy" id="34254"/>
    <lineage>
        <taxon>Eukaryota</taxon>
        <taxon>Viridiplantae</taxon>
        <taxon>Streptophyta</taxon>
        <taxon>Embryophyta</taxon>
        <taxon>Tracheophyta</taxon>
        <taxon>Spermatophyta</taxon>
        <taxon>Magnoliopsida</taxon>
        <taxon>eudicotyledons</taxon>
        <taxon>Gunneridae</taxon>
        <taxon>Pentapetalae</taxon>
        <taxon>asterids</taxon>
        <taxon>lamiids</taxon>
        <taxon>Boraginales</taxon>
        <taxon>Boraginaceae</taxon>
        <taxon>Boraginoideae</taxon>
        <taxon>Lithospermeae</taxon>
        <taxon>Lithospermum</taxon>
    </lineage>
</organism>
<dbReference type="Proteomes" id="UP001454036">
    <property type="component" value="Unassembled WGS sequence"/>
</dbReference>
<comment type="caution">
    <text evidence="1">The sequence shown here is derived from an EMBL/GenBank/DDBJ whole genome shotgun (WGS) entry which is preliminary data.</text>
</comment>
<evidence type="ECO:0000313" key="2">
    <source>
        <dbReference type="Proteomes" id="UP001454036"/>
    </source>
</evidence>
<proteinExistence type="predicted"/>